<dbReference type="Pfam" id="PF00067">
    <property type="entry name" value="p450"/>
    <property type="match status" value="1"/>
</dbReference>
<dbReference type="InterPro" id="IPR036396">
    <property type="entry name" value="Cyt_P450_sf"/>
</dbReference>
<keyword evidence="11" id="KW-0812">Transmembrane</keyword>
<evidence type="ECO:0000313" key="12">
    <source>
        <dbReference type="EMBL" id="KAH7318289.1"/>
    </source>
</evidence>
<evidence type="ECO:0000256" key="1">
    <source>
        <dbReference type="ARBA" id="ARBA00001971"/>
    </source>
</evidence>
<dbReference type="GO" id="GO:0020037">
    <property type="term" value="F:heme binding"/>
    <property type="evidence" value="ECO:0007669"/>
    <property type="project" value="InterPro"/>
</dbReference>
<dbReference type="OrthoDB" id="1470350at2759"/>
<evidence type="ECO:0000256" key="9">
    <source>
        <dbReference type="PIRSR" id="PIRSR602401-1"/>
    </source>
</evidence>
<dbReference type="PRINTS" id="PR00463">
    <property type="entry name" value="EP450I"/>
</dbReference>
<evidence type="ECO:0000256" key="11">
    <source>
        <dbReference type="SAM" id="Phobius"/>
    </source>
</evidence>
<dbReference type="AlphaFoldDB" id="A0A8K0SPR7"/>
<dbReference type="PROSITE" id="PS00086">
    <property type="entry name" value="CYTOCHROME_P450"/>
    <property type="match status" value="1"/>
</dbReference>
<dbReference type="SUPFAM" id="SSF48264">
    <property type="entry name" value="Cytochrome P450"/>
    <property type="match status" value="1"/>
</dbReference>
<protein>
    <submittedName>
        <fullName evidence="12">Cytochrome P450 CYP65A1</fullName>
    </submittedName>
</protein>
<evidence type="ECO:0000256" key="10">
    <source>
        <dbReference type="RuleBase" id="RU000461"/>
    </source>
</evidence>
<dbReference type="GO" id="GO:0004497">
    <property type="term" value="F:monooxygenase activity"/>
    <property type="evidence" value="ECO:0007669"/>
    <property type="project" value="UniProtKB-KW"/>
</dbReference>
<proteinExistence type="inferred from homology"/>
<comment type="caution">
    <text evidence="12">The sequence shown here is derived from an EMBL/GenBank/DDBJ whole genome shotgun (WGS) entry which is preliminary data.</text>
</comment>
<dbReference type="PANTHER" id="PTHR24305">
    <property type="entry name" value="CYTOCHROME P450"/>
    <property type="match status" value="1"/>
</dbReference>
<keyword evidence="11" id="KW-0472">Membrane</keyword>
<gene>
    <name evidence="12" type="ORF">B0I35DRAFT_431706</name>
</gene>
<feature type="transmembrane region" description="Helical" evidence="11">
    <location>
        <begin position="26"/>
        <end position="53"/>
    </location>
</feature>
<keyword evidence="7 9" id="KW-0408">Iron</keyword>
<evidence type="ECO:0000256" key="2">
    <source>
        <dbReference type="ARBA" id="ARBA00004685"/>
    </source>
</evidence>
<comment type="similarity">
    <text evidence="3 10">Belongs to the cytochrome P450 family.</text>
</comment>
<keyword evidence="4 9" id="KW-0349">Heme</keyword>
<evidence type="ECO:0000313" key="13">
    <source>
        <dbReference type="Proteomes" id="UP000813444"/>
    </source>
</evidence>
<dbReference type="InterPro" id="IPR017972">
    <property type="entry name" value="Cyt_P450_CS"/>
</dbReference>
<keyword evidence="6 10" id="KW-0560">Oxidoreductase</keyword>
<evidence type="ECO:0000256" key="6">
    <source>
        <dbReference type="ARBA" id="ARBA00023002"/>
    </source>
</evidence>
<dbReference type="Proteomes" id="UP000813444">
    <property type="component" value="Unassembled WGS sequence"/>
</dbReference>
<organism evidence="12 13">
    <name type="scientific">Stachybotrys elegans</name>
    <dbReference type="NCBI Taxonomy" id="80388"/>
    <lineage>
        <taxon>Eukaryota</taxon>
        <taxon>Fungi</taxon>
        <taxon>Dikarya</taxon>
        <taxon>Ascomycota</taxon>
        <taxon>Pezizomycotina</taxon>
        <taxon>Sordariomycetes</taxon>
        <taxon>Hypocreomycetidae</taxon>
        <taxon>Hypocreales</taxon>
        <taxon>Stachybotryaceae</taxon>
        <taxon>Stachybotrys</taxon>
    </lineage>
</organism>
<sequence>MFDWVLLAVRSSLKTSRLEMFEKLESASWCLVGSCTKLALLISVYFFLLLPAYRLWIHPLSRFPGPKTWAISQIPWTIMFCSGQSHRRLLELHEQYGSVVRIGPNELSYTAPEAWSAINGKQTRVIENPKAPWFCPPDGKHIAGAPYHDHVRMRRILANGFSARTMKQQQPIVMGHIDMLIKRLHEKAKNSEAAIEIGSWLNYCAFDIIGDLAFGEPFGCLQDSAMHPWIATIFASLRTGAIGAALKRFPLLPAILPLLVPKKLLRLGEELKRFSHDKVSKRLESGSSRPDILETMTSGKGDMTLTRDEIDNNAFVITVAGSETTATALTGAIYLLAKNPSAMAKLSHEVRSHFADEKTMDFATVSTLPYLCAVVEESLRLYPPGPNAQPRITPPEGNLILGEYIPGNTVIGIPQLATYLSESNFKRAKEFIPERWLEDAEFSGDQKNCFNPFSLGPRNCIGIK</sequence>
<dbReference type="EMBL" id="JAGPNK010000007">
    <property type="protein sequence ID" value="KAH7318289.1"/>
    <property type="molecule type" value="Genomic_DNA"/>
</dbReference>
<comment type="cofactor">
    <cofactor evidence="1 9">
        <name>heme</name>
        <dbReference type="ChEBI" id="CHEBI:30413"/>
    </cofactor>
</comment>
<keyword evidence="13" id="KW-1185">Reference proteome</keyword>
<dbReference type="GO" id="GO:0005506">
    <property type="term" value="F:iron ion binding"/>
    <property type="evidence" value="ECO:0007669"/>
    <property type="project" value="InterPro"/>
</dbReference>
<evidence type="ECO:0000256" key="8">
    <source>
        <dbReference type="ARBA" id="ARBA00023033"/>
    </source>
</evidence>
<dbReference type="InterPro" id="IPR002401">
    <property type="entry name" value="Cyt_P450_E_grp-I"/>
</dbReference>
<dbReference type="PANTHER" id="PTHR24305:SF230">
    <property type="entry name" value="P450, PUTATIVE (EUROFUNG)-RELATED"/>
    <property type="match status" value="1"/>
</dbReference>
<keyword evidence="8 10" id="KW-0503">Monooxygenase</keyword>
<dbReference type="PRINTS" id="PR00385">
    <property type="entry name" value="P450"/>
</dbReference>
<reference evidence="12" key="1">
    <citation type="journal article" date="2021" name="Nat. Commun.">
        <title>Genetic determinants of endophytism in the Arabidopsis root mycobiome.</title>
        <authorList>
            <person name="Mesny F."/>
            <person name="Miyauchi S."/>
            <person name="Thiergart T."/>
            <person name="Pickel B."/>
            <person name="Atanasova L."/>
            <person name="Karlsson M."/>
            <person name="Huettel B."/>
            <person name="Barry K.W."/>
            <person name="Haridas S."/>
            <person name="Chen C."/>
            <person name="Bauer D."/>
            <person name="Andreopoulos W."/>
            <person name="Pangilinan J."/>
            <person name="LaButti K."/>
            <person name="Riley R."/>
            <person name="Lipzen A."/>
            <person name="Clum A."/>
            <person name="Drula E."/>
            <person name="Henrissat B."/>
            <person name="Kohler A."/>
            <person name="Grigoriev I.V."/>
            <person name="Martin F.M."/>
            <person name="Hacquard S."/>
        </authorList>
    </citation>
    <scope>NUCLEOTIDE SEQUENCE</scope>
    <source>
        <strain evidence="12">MPI-CAGE-CH-0235</strain>
    </source>
</reference>
<dbReference type="GO" id="GO:0016705">
    <property type="term" value="F:oxidoreductase activity, acting on paired donors, with incorporation or reduction of molecular oxygen"/>
    <property type="evidence" value="ECO:0007669"/>
    <property type="project" value="InterPro"/>
</dbReference>
<keyword evidence="11" id="KW-1133">Transmembrane helix</keyword>
<evidence type="ECO:0000256" key="7">
    <source>
        <dbReference type="ARBA" id="ARBA00023004"/>
    </source>
</evidence>
<name>A0A8K0SPR7_9HYPO</name>
<comment type="pathway">
    <text evidence="2">Mycotoxin biosynthesis.</text>
</comment>
<evidence type="ECO:0000256" key="3">
    <source>
        <dbReference type="ARBA" id="ARBA00010617"/>
    </source>
</evidence>
<evidence type="ECO:0000256" key="4">
    <source>
        <dbReference type="ARBA" id="ARBA00022617"/>
    </source>
</evidence>
<keyword evidence="5 9" id="KW-0479">Metal-binding</keyword>
<dbReference type="InterPro" id="IPR001128">
    <property type="entry name" value="Cyt_P450"/>
</dbReference>
<feature type="binding site" description="axial binding residue" evidence="9">
    <location>
        <position position="460"/>
    </location>
    <ligand>
        <name>heme</name>
        <dbReference type="ChEBI" id="CHEBI:30413"/>
    </ligand>
    <ligandPart>
        <name>Fe</name>
        <dbReference type="ChEBI" id="CHEBI:18248"/>
    </ligandPart>
</feature>
<dbReference type="InterPro" id="IPR050121">
    <property type="entry name" value="Cytochrome_P450_monoxygenase"/>
</dbReference>
<dbReference type="CDD" id="cd11058">
    <property type="entry name" value="CYP60B-like"/>
    <property type="match status" value="1"/>
</dbReference>
<dbReference type="Gene3D" id="1.10.630.10">
    <property type="entry name" value="Cytochrome P450"/>
    <property type="match status" value="1"/>
</dbReference>
<evidence type="ECO:0000256" key="5">
    <source>
        <dbReference type="ARBA" id="ARBA00022723"/>
    </source>
</evidence>
<accession>A0A8K0SPR7</accession>